<comment type="function">
    <text evidence="14">Catalyzes the hydrolysis of ATP coupled with the transport of calcium.</text>
</comment>
<dbReference type="PRINTS" id="PR00119">
    <property type="entry name" value="CATATPASE"/>
</dbReference>
<evidence type="ECO:0000256" key="7">
    <source>
        <dbReference type="ARBA" id="ARBA00022837"/>
    </source>
</evidence>
<organism evidence="17 18">
    <name type="scientific">Leucosporidium creatinivorum</name>
    <dbReference type="NCBI Taxonomy" id="106004"/>
    <lineage>
        <taxon>Eukaryota</taxon>
        <taxon>Fungi</taxon>
        <taxon>Dikarya</taxon>
        <taxon>Basidiomycota</taxon>
        <taxon>Pucciniomycotina</taxon>
        <taxon>Microbotryomycetes</taxon>
        <taxon>Leucosporidiales</taxon>
        <taxon>Leucosporidium</taxon>
    </lineage>
</organism>
<evidence type="ECO:0000256" key="12">
    <source>
        <dbReference type="ARBA" id="ARBA00023136"/>
    </source>
</evidence>
<dbReference type="OrthoDB" id="3352408at2759"/>
<dbReference type="Proteomes" id="UP000193467">
    <property type="component" value="Unassembled WGS sequence"/>
</dbReference>
<dbReference type="InParanoid" id="A0A1Y2F9H9"/>
<dbReference type="PRINTS" id="PR00120">
    <property type="entry name" value="HATPASE"/>
</dbReference>
<evidence type="ECO:0000256" key="11">
    <source>
        <dbReference type="ARBA" id="ARBA00023065"/>
    </source>
</evidence>
<keyword evidence="4 14" id="KW-0109">Calcium transport</keyword>
<dbReference type="SMART" id="SM00831">
    <property type="entry name" value="Cation_ATPase_N"/>
    <property type="match status" value="1"/>
</dbReference>
<dbReference type="Gene3D" id="3.40.1110.10">
    <property type="entry name" value="Calcium-transporting ATPase, cytoplasmic domain N"/>
    <property type="match status" value="1"/>
</dbReference>
<dbReference type="InterPro" id="IPR023299">
    <property type="entry name" value="ATPase_P-typ_cyto_dom_N"/>
</dbReference>
<evidence type="ECO:0000256" key="8">
    <source>
        <dbReference type="ARBA" id="ARBA00022840"/>
    </source>
</evidence>
<dbReference type="PANTHER" id="PTHR42861">
    <property type="entry name" value="CALCIUM-TRANSPORTING ATPASE"/>
    <property type="match status" value="1"/>
</dbReference>
<evidence type="ECO:0000256" key="6">
    <source>
        <dbReference type="ARBA" id="ARBA00022741"/>
    </source>
</evidence>
<keyword evidence="11 14" id="KW-0406">Ion transport</keyword>
<keyword evidence="10 14" id="KW-1133">Transmembrane helix</keyword>
<dbReference type="InterPro" id="IPR018303">
    <property type="entry name" value="ATPase_P-typ_P_site"/>
</dbReference>
<dbReference type="PROSITE" id="PS00154">
    <property type="entry name" value="ATPASE_E1_E2"/>
    <property type="match status" value="1"/>
</dbReference>
<feature type="compositionally biased region" description="Low complexity" evidence="15">
    <location>
        <begin position="26"/>
        <end position="38"/>
    </location>
</feature>
<sequence length="1034" mass="110328">MAASRASRLSGVPLGGMTPDVTLQNSSSTPTTSKSPYSRLQDQDPLASSSSVASSRTCSPAPLPADDHFAYSTSLRRHEPDHHSLLDFTSSQHVASPATTTNNSATQPYNPYDPPPTSNSAPHYPPTHGSAGPGGYQHHPFAHTATPLTPSSHYATLSIPQTISQLATSSTTGLSSSKVPAIRELSGPNEFEVAAKDPLWKRFAGQFREPLIMLLLASAAVSAFVGNYDDAASIVAAILIVVTVGFVQEQRSEKSLEALNKLVPHYCHLIRDGHKSTQLGNVLVPGDLVTFHTGDRIPADLRLTQSHGLEIDESALTGETRPAKKVTEAISEGMGMGGLPISERRNTAFMGTLVRSGRGEGVVVGTGVQSEFGVVFAMMQEIGDRKTPLQLSMDELAAKLSAISFGVIGVICLVGVWQKRSWLEMFTIGVSLAVAAIPEGLPIVVTVTLALGVLRMAKRNAIVKKLPSVETLGSVSVICSDKTGTLTTNIMTVTTAYTVDHGLFDVHHAPPILSSDDSRAELFLVGNLCNHTHAERSGKNVGQATEVALMNVLQAVGLRDERKTFTRKSEEPFTSDTKLQSVTGTFQHSPSSPETTYLSGAIEAVLSRCRFYLREDHSTAPLEAGTHKLILSKASELASQGLRVVGMAMGPDPSGLVFAGMQAMMDPPRKGVAEAISQLNAGGIQVVMITGDSEQTALSIARQLGIRVAGGTSGCLTGKEIDLLSQRQLTERIGGVSVFARTTPKHKMAIVEALQSRGAVVAMTGDGVNDAPALKMADIGVSMGRGGTDVAKEAADVILVDDNFSTLLPAVEEGKSIFLNIQNFLVFQLSTAVAALSLITISTALGLPNPLNAMQILYINVLMDGPPAQSLGVDPVHRDIMRRPPRSKSAPILSQRLLARVGFSATLIILGVLFILARELSDGSTSERDQTMTFTSFVFLDLVSALQARGLNVPLITGAPNKMLLLTVSVSFLAQLSLIYFPFLQSVFHTESLSLRDLTVLILLGAGSYSAHEVRRRWERRTMLEEMWSEAQTV</sequence>
<dbReference type="GO" id="GO:0005524">
    <property type="term" value="F:ATP binding"/>
    <property type="evidence" value="ECO:0007669"/>
    <property type="project" value="UniProtKB-KW"/>
</dbReference>
<evidence type="ECO:0000259" key="16">
    <source>
        <dbReference type="SMART" id="SM00831"/>
    </source>
</evidence>
<keyword evidence="5 14" id="KW-0812">Transmembrane</keyword>
<dbReference type="SUPFAM" id="SSF81660">
    <property type="entry name" value="Metal cation-transporting ATPase, ATP-binding domain N"/>
    <property type="match status" value="1"/>
</dbReference>
<evidence type="ECO:0000256" key="2">
    <source>
        <dbReference type="ARBA" id="ARBA00022448"/>
    </source>
</evidence>
<dbReference type="GO" id="GO:0005388">
    <property type="term" value="F:P-type calcium transporter activity"/>
    <property type="evidence" value="ECO:0007669"/>
    <property type="project" value="UniProtKB-EC"/>
</dbReference>
<feature type="transmembrane region" description="Helical" evidence="14">
    <location>
        <begin position="897"/>
        <end position="917"/>
    </location>
</feature>
<gene>
    <name evidence="17" type="ORF">BCR35DRAFT_304486</name>
</gene>
<feature type="transmembrane region" description="Helical" evidence="14">
    <location>
        <begin position="429"/>
        <end position="454"/>
    </location>
</feature>
<dbReference type="InterPro" id="IPR036412">
    <property type="entry name" value="HAD-like_sf"/>
</dbReference>
<keyword evidence="7 14" id="KW-0106">Calcium</keyword>
<feature type="compositionally biased region" description="Low complexity" evidence="15">
    <location>
        <begin position="95"/>
        <end position="106"/>
    </location>
</feature>
<comment type="caution">
    <text evidence="14">Lacks conserved residue(s) required for the propagation of feature annotation.</text>
</comment>
<evidence type="ECO:0000256" key="13">
    <source>
        <dbReference type="ARBA" id="ARBA00038148"/>
    </source>
</evidence>
<evidence type="ECO:0000313" key="17">
    <source>
        <dbReference type="EMBL" id="ORY80287.1"/>
    </source>
</evidence>
<evidence type="ECO:0000256" key="3">
    <source>
        <dbReference type="ARBA" id="ARBA00022553"/>
    </source>
</evidence>
<feature type="transmembrane region" description="Helical" evidence="14">
    <location>
        <begin position="993"/>
        <end position="1011"/>
    </location>
</feature>
<keyword evidence="3" id="KW-0597">Phosphoprotein</keyword>
<dbReference type="SFLD" id="SFLDF00027">
    <property type="entry name" value="p-type_atpase"/>
    <property type="match status" value="1"/>
</dbReference>
<dbReference type="SUPFAM" id="SSF56784">
    <property type="entry name" value="HAD-like"/>
    <property type="match status" value="1"/>
</dbReference>
<dbReference type="Pfam" id="PF00690">
    <property type="entry name" value="Cation_ATPase_N"/>
    <property type="match status" value="1"/>
</dbReference>
<comment type="caution">
    <text evidence="17">The sequence shown here is derived from an EMBL/GenBank/DDBJ whole genome shotgun (WGS) entry which is preliminary data.</text>
</comment>
<dbReference type="InterPro" id="IPR023214">
    <property type="entry name" value="HAD_sf"/>
</dbReference>
<dbReference type="Gene3D" id="2.70.150.10">
    <property type="entry name" value="Calcium-transporting ATPase, cytoplasmic transduction domain A"/>
    <property type="match status" value="1"/>
</dbReference>
<dbReference type="FunFam" id="3.40.50.1000:FF:000028">
    <property type="entry name" value="Calcium-transporting P-type ATPase, putative"/>
    <property type="match status" value="1"/>
</dbReference>
<dbReference type="SUPFAM" id="SSF81665">
    <property type="entry name" value="Calcium ATPase, transmembrane domain M"/>
    <property type="match status" value="1"/>
</dbReference>
<evidence type="ECO:0000313" key="18">
    <source>
        <dbReference type="Proteomes" id="UP000193467"/>
    </source>
</evidence>
<evidence type="ECO:0000256" key="10">
    <source>
        <dbReference type="ARBA" id="ARBA00022989"/>
    </source>
</evidence>
<accession>A0A1Y2F9H9</accession>
<comment type="similarity">
    <text evidence="13 14">Belongs to the cation transport ATPase (P-type) (TC 3.A.3) family.</text>
</comment>
<dbReference type="Pfam" id="PF00122">
    <property type="entry name" value="E1-E2_ATPase"/>
    <property type="match status" value="1"/>
</dbReference>
<keyword evidence="6 14" id="KW-0547">Nucleotide-binding</keyword>
<dbReference type="Pfam" id="PF13246">
    <property type="entry name" value="Cation_ATPase"/>
    <property type="match status" value="1"/>
</dbReference>
<dbReference type="InterPro" id="IPR008250">
    <property type="entry name" value="ATPase_P-typ_transduc_dom_A_sf"/>
</dbReference>
<evidence type="ECO:0000256" key="14">
    <source>
        <dbReference type="RuleBase" id="RU361146"/>
    </source>
</evidence>
<dbReference type="GO" id="GO:0016887">
    <property type="term" value="F:ATP hydrolysis activity"/>
    <property type="evidence" value="ECO:0007669"/>
    <property type="project" value="InterPro"/>
</dbReference>
<dbReference type="STRING" id="106004.A0A1Y2F9H9"/>
<keyword evidence="8 14" id="KW-0067">ATP-binding</keyword>
<dbReference type="Gene3D" id="1.20.1110.10">
    <property type="entry name" value="Calcium-transporting ATPase, transmembrane domain"/>
    <property type="match status" value="1"/>
</dbReference>
<dbReference type="InterPro" id="IPR044492">
    <property type="entry name" value="P_typ_ATPase_HD_dom"/>
</dbReference>
<feature type="domain" description="Cation-transporting P-type ATPase N-terminal" evidence="16">
    <location>
        <begin position="153"/>
        <end position="227"/>
    </location>
</feature>
<feature type="region of interest" description="Disordered" evidence="15">
    <location>
        <begin position="1"/>
        <end position="64"/>
    </location>
</feature>
<dbReference type="EMBL" id="MCGR01000025">
    <property type="protein sequence ID" value="ORY80287.1"/>
    <property type="molecule type" value="Genomic_DNA"/>
</dbReference>
<dbReference type="Gene3D" id="3.40.50.1000">
    <property type="entry name" value="HAD superfamily/HAD-like"/>
    <property type="match status" value="1"/>
</dbReference>
<dbReference type="Pfam" id="PF00689">
    <property type="entry name" value="Cation_ATPase_C"/>
    <property type="match status" value="1"/>
</dbReference>
<feature type="transmembrane region" description="Helical" evidence="14">
    <location>
        <begin position="963"/>
        <end position="981"/>
    </location>
</feature>
<keyword evidence="9" id="KW-1278">Translocase</keyword>
<evidence type="ECO:0000256" key="9">
    <source>
        <dbReference type="ARBA" id="ARBA00022967"/>
    </source>
</evidence>
<dbReference type="InterPro" id="IPR023298">
    <property type="entry name" value="ATPase_P-typ_TM_dom_sf"/>
</dbReference>
<keyword evidence="12 14" id="KW-0472">Membrane</keyword>
<feature type="transmembrane region" description="Helical" evidence="14">
    <location>
        <begin position="932"/>
        <end position="951"/>
    </location>
</feature>
<comment type="catalytic activity">
    <reaction evidence="14">
        <text>Ca(2+)(in) + ATP + H2O = Ca(2+)(out) + ADP + phosphate + H(+)</text>
        <dbReference type="Rhea" id="RHEA:18105"/>
        <dbReference type="ChEBI" id="CHEBI:15377"/>
        <dbReference type="ChEBI" id="CHEBI:15378"/>
        <dbReference type="ChEBI" id="CHEBI:29108"/>
        <dbReference type="ChEBI" id="CHEBI:30616"/>
        <dbReference type="ChEBI" id="CHEBI:43474"/>
        <dbReference type="ChEBI" id="CHEBI:456216"/>
        <dbReference type="EC" id="7.2.2.10"/>
    </reaction>
</comment>
<dbReference type="AlphaFoldDB" id="A0A1Y2F9H9"/>
<dbReference type="NCBIfam" id="TIGR01494">
    <property type="entry name" value="ATPase_P-type"/>
    <property type="match status" value="2"/>
</dbReference>
<dbReference type="SUPFAM" id="SSF81653">
    <property type="entry name" value="Calcium ATPase, transduction domain A"/>
    <property type="match status" value="1"/>
</dbReference>
<dbReference type="InterPro" id="IPR004014">
    <property type="entry name" value="ATPase_P-typ_cation-transptr_N"/>
</dbReference>
<dbReference type="InterPro" id="IPR001757">
    <property type="entry name" value="P_typ_ATPase"/>
</dbReference>
<dbReference type="GO" id="GO:0016020">
    <property type="term" value="C:membrane"/>
    <property type="evidence" value="ECO:0007669"/>
    <property type="project" value="UniProtKB-SubCell"/>
</dbReference>
<evidence type="ECO:0000256" key="1">
    <source>
        <dbReference type="ARBA" id="ARBA00004127"/>
    </source>
</evidence>
<dbReference type="SFLD" id="SFLDS00003">
    <property type="entry name" value="Haloacid_Dehalogenase"/>
    <property type="match status" value="1"/>
</dbReference>
<dbReference type="InterPro" id="IPR006413">
    <property type="entry name" value="P-type_ATPase_IIA_PMR1"/>
</dbReference>
<reference evidence="17 18" key="1">
    <citation type="submission" date="2016-07" db="EMBL/GenBank/DDBJ databases">
        <title>Pervasive Adenine N6-methylation of Active Genes in Fungi.</title>
        <authorList>
            <consortium name="DOE Joint Genome Institute"/>
            <person name="Mondo S.J."/>
            <person name="Dannebaum R.O."/>
            <person name="Kuo R.C."/>
            <person name="Labutti K."/>
            <person name="Haridas S."/>
            <person name="Kuo A."/>
            <person name="Salamov A."/>
            <person name="Ahrendt S.R."/>
            <person name="Lipzen A."/>
            <person name="Sullivan W."/>
            <person name="Andreopoulos W.B."/>
            <person name="Clum A."/>
            <person name="Lindquist E."/>
            <person name="Daum C."/>
            <person name="Ramamoorthy G.K."/>
            <person name="Gryganskyi A."/>
            <person name="Culley D."/>
            <person name="Magnuson J.K."/>
            <person name="James T.Y."/>
            <person name="O'Malley M.A."/>
            <person name="Stajich J.E."/>
            <person name="Spatafora J.W."/>
            <person name="Visel A."/>
            <person name="Grigoriev I.V."/>
        </authorList>
    </citation>
    <scope>NUCLEOTIDE SEQUENCE [LARGE SCALE GENOMIC DNA]</scope>
    <source>
        <strain evidence="17 18">62-1032</strain>
    </source>
</reference>
<evidence type="ECO:0000256" key="15">
    <source>
        <dbReference type="SAM" id="MobiDB-lite"/>
    </source>
</evidence>
<dbReference type="NCBIfam" id="TIGR01522">
    <property type="entry name" value="ATPase-IIA2_Ca"/>
    <property type="match status" value="1"/>
</dbReference>
<evidence type="ECO:0000256" key="4">
    <source>
        <dbReference type="ARBA" id="ARBA00022568"/>
    </source>
</evidence>
<protein>
    <recommendedName>
        <fullName evidence="14">Calcium-transporting ATPase</fullName>
        <ecNumber evidence="14">7.2.2.10</ecNumber>
    </recommendedName>
</protein>
<dbReference type="EC" id="7.2.2.10" evidence="14"/>
<feature type="transmembrane region" description="Helical" evidence="14">
    <location>
        <begin position="396"/>
        <end position="417"/>
    </location>
</feature>
<dbReference type="GO" id="GO:0012505">
    <property type="term" value="C:endomembrane system"/>
    <property type="evidence" value="ECO:0007669"/>
    <property type="project" value="UniProtKB-SubCell"/>
</dbReference>
<feature type="region of interest" description="Disordered" evidence="15">
    <location>
        <begin position="90"/>
        <end position="147"/>
    </location>
</feature>
<dbReference type="InterPro" id="IPR059000">
    <property type="entry name" value="ATPase_P-type_domA"/>
</dbReference>
<name>A0A1Y2F9H9_9BASI</name>
<feature type="transmembrane region" description="Helical" evidence="14">
    <location>
        <begin position="824"/>
        <end position="845"/>
    </location>
</feature>
<dbReference type="SFLD" id="SFLDG00002">
    <property type="entry name" value="C1.7:_P-type_atpase_like"/>
    <property type="match status" value="1"/>
</dbReference>
<keyword evidence="18" id="KW-1185">Reference proteome</keyword>
<evidence type="ECO:0000256" key="5">
    <source>
        <dbReference type="ARBA" id="ARBA00022692"/>
    </source>
</evidence>
<dbReference type="FunCoup" id="A0A1Y2F9H9">
    <property type="interactions" value="250"/>
</dbReference>
<dbReference type="InterPro" id="IPR006068">
    <property type="entry name" value="ATPase_P-typ_cation-transptr_C"/>
</dbReference>
<dbReference type="FunFam" id="2.70.150.10:FF:000008">
    <property type="entry name" value="Calcium-transporting ATPase"/>
    <property type="match status" value="1"/>
</dbReference>
<keyword evidence="2 14" id="KW-0813">Transport</keyword>
<proteinExistence type="inferred from homology"/>
<comment type="subcellular location">
    <subcellularLocation>
        <location evidence="1">Endomembrane system</location>
        <topology evidence="1">Multi-pass membrane protein</topology>
    </subcellularLocation>
    <subcellularLocation>
        <location evidence="14">Membrane</location>
        <topology evidence="14">Multi-pass membrane protein</topology>
    </subcellularLocation>
</comment>